<dbReference type="Gene3D" id="3.30.70.2650">
    <property type="match status" value="1"/>
</dbReference>
<evidence type="ECO:0000259" key="1">
    <source>
        <dbReference type="Pfam" id="PF20803"/>
    </source>
</evidence>
<dbReference type="Pfam" id="PF20803">
    <property type="entry name" value="PaaX_M"/>
    <property type="match status" value="1"/>
</dbReference>
<dbReference type="Proteomes" id="UP000178892">
    <property type="component" value="Unassembled WGS sequence"/>
</dbReference>
<accession>A0A1F5NVJ4</accession>
<gene>
    <name evidence="2" type="ORF">A2720_02160</name>
</gene>
<dbReference type="AlphaFoldDB" id="A0A1F5NVJ4"/>
<reference evidence="2 3" key="1">
    <citation type="journal article" date="2016" name="Nat. Commun.">
        <title>Thousands of microbial genomes shed light on interconnected biogeochemical processes in an aquifer system.</title>
        <authorList>
            <person name="Anantharaman K."/>
            <person name="Brown C.T."/>
            <person name="Hug L.A."/>
            <person name="Sharon I."/>
            <person name="Castelle C.J."/>
            <person name="Probst A.J."/>
            <person name="Thomas B.C."/>
            <person name="Singh A."/>
            <person name="Wilkins M.J."/>
            <person name="Karaoz U."/>
            <person name="Brodie E.L."/>
            <person name="Williams K.H."/>
            <person name="Hubbard S.S."/>
            <person name="Banfield J.F."/>
        </authorList>
    </citation>
    <scope>NUCLEOTIDE SEQUENCE [LARGE SCALE GENOMIC DNA]</scope>
</reference>
<sequence length="185" mass="21216">MARVKNQDIAKAIICALGVAALIVVAIAAPNAVQVFAQFYKPAGRFNKRQIAGGLYYLKSKKIIGIGQEGGKTVIKLTQAGKAKLLKYKLEDMKMSRPKKWDRKWRMVMFDIPEKYKVNRTVFVEKLKELGFAPMQKSVWVWPYDCEDETDFLKEMYEIRPFVKLAVAERLEGESYLLKKFGLLS</sequence>
<evidence type="ECO:0000313" key="3">
    <source>
        <dbReference type="Proteomes" id="UP000178892"/>
    </source>
</evidence>
<comment type="caution">
    <text evidence="2">The sequence shown here is derived from an EMBL/GenBank/DDBJ whole genome shotgun (WGS) entry which is preliminary data.</text>
</comment>
<dbReference type="InterPro" id="IPR048846">
    <property type="entry name" value="PaaX-like_central"/>
</dbReference>
<feature type="domain" description="Transcriptional repressor PaaX-like central Cas2-like" evidence="1">
    <location>
        <begin position="99"/>
        <end position="173"/>
    </location>
</feature>
<evidence type="ECO:0000313" key="2">
    <source>
        <dbReference type="EMBL" id="OGE81697.1"/>
    </source>
</evidence>
<protein>
    <recommendedName>
        <fullName evidence="1">Transcriptional repressor PaaX-like central Cas2-like domain-containing protein</fullName>
    </recommendedName>
</protein>
<dbReference type="EMBL" id="MFEL01000006">
    <property type="protein sequence ID" value="OGE81697.1"/>
    <property type="molecule type" value="Genomic_DNA"/>
</dbReference>
<organism evidence="2 3">
    <name type="scientific">Candidatus Doudnabacteria bacterium RIFCSPHIGHO2_01_FULL_46_24</name>
    <dbReference type="NCBI Taxonomy" id="1817825"/>
    <lineage>
        <taxon>Bacteria</taxon>
        <taxon>Candidatus Doudnaibacteriota</taxon>
    </lineage>
</organism>
<dbReference type="STRING" id="1817825.A2720_02160"/>
<name>A0A1F5NVJ4_9BACT</name>
<proteinExistence type="predicted"/>